<dbReference type="PANTHER" id="PTHR10869:SF244">
    <property type="entry name" value="PROLYL 4-HYDROXYLASE SUBUNIT ALPHA-2"/>
    <property type="match status" value="1"/>
</dbReference>
<evidence type="ECO:0000313" key="9">
    <source>
        <dbReference type="EMBL" id="PIO75264.1"/>
    </source>
</evidence>
<feature type="domain" description="Prolyl 4-hydroxylase alpha subunit" evidence="8">
    <location>
        <begin position="82"/>
        <end position="259"/>
    </location>
</feature>
<feature type="signal peptide" evidence="7">
    <location>
        <begin position="1"/>
        <end position="18"/>
    </location>
</feature>
<keyword evidence="6" id="KW-0408">Iron</keyword>
<dbReference type="PANTHER" id="PTHR10869">
    <property type="entry name" value="PROLYL 4-HYDROXYLASE ALPHA SUBUNIT"/>
    <property type="match status" value="1"/>
</dbReference>
<dbReference type="OrthoDB" id="420380at2759"/>
<organism evidence="9 10">
    <name type="scientific">Teladorsagia circumcincta</name>
    <name type="common">Brown stomach worm</name>
    <name type="synonym">Ostertagia circumcincta</name>
    <dbReference type="NCBI Taxonomy" id="45464"/>
    <lineage>
        <taxon>Eukaryota</taxon>
        <taxon>Metazoa</taxon>
        <taxon>Ecdysozoa</taxon>
        <taxon>Nematoda</taxon>
        <taxon>Chromadorea</taxon>
        <taxon>Rhabditida</taxon>
        <taxon>Rhabditina</taxon>
        <taxon>Rhabditomorpha</taxon>
        <taxon>Strongyloidea</taxon>
        <taxon>Trichostrongylidae</taxon>
        <taxon>Teladorsagia</taxon>
    </lineage>
</organism>
<evidence type="ECO:0000256" key="3">
    <source>
        <dbReference type="ARBA" id="ARBA00022896"/>
    </source>
</evidence>
<comment type="cofactor">
    <cofactor evidence="1">
        <name>L-ascorbate</name>
        <dbReference type="ChEBI" id="CHEBI:38290"/>
    </cofactor>
</comment>
<name>A0A2G9UYG0_TELCI</name>
<dbReference type="Gene3D" id="2.60.120.620">
    <property type="entry name" value="q2cbj1_9rhob like domain"/>
    <property type="match status" value="1"/>
</dbReference>
<dbReference type="Proteomes" id="UP000230423">
    <property type="component" value="Unassembled WGS sequence"/>
</dbReference>
<keyword evidence="4" id="KW-0223">Dioxygenase</keyword>
<dbReference type="InterPro" id="IPR006620">
    <property type="entry name" value="Pro_4_hyd_alph"/>
</dbReference>
<sequence>MIIRTATILLFLTVTVSAKSKQDAKSKKTFPGQDQWEKDYLDECYEAEDDELDEEGSGEEFVCLSYLWNYELVNLELLRAFPPILAYRGFVPKKHVEDLLRDIKTAKARKTSSDVKLHATEILFKHKEKPSVVRLFNRLKTLIPFMNFDASDPWQVLIFKKNQHYAPRYDFLSYGDGLEEDTLMNRLGNRFATFMITLKSADQGGATVFPMTGGTYHMEPGDAILWTNMDASREKEMSSLHGDCPVKKGERVIAILRLREREQYLLKSVLPGGFFNFEMLARPNLKYLEMTPKFDFDFVPPQDFDYQMVDE</sequence>
<evidence type="ECO:0000256" key="2">
    <source>
        <dbReference type="ARBA" id="ARBA00022723"/>
    </source>
</evidence>
<dbReference type="GO" id="GO:0004656">
    <property type="term" value="F:procollagen-proline 4-dioxygenase activity"/>
    <property type="evidence" value="ECO:0007669"/>
    <property type="project" value="TreeGrafter"/>
</dbReference>
<dbReference type="GO" id="GO:0005506">
    <property type="term" value="F:iron ion binding"/>
    <property type="evidence" value="ECO:0007669"/>
    <property type="project" value="InterPro"/>
</dbReference>
<dbReference type="GO" id="GO:0031418">
    <property type="term" value="F:L-ascorbic acid binding"/>
    <property type="evidence" value="ECO:0007669"/>
    <property type="project" value="UniProtKB-KW"/>
</dbReference>
<keyword evidence="10" id="KW-1185">Reference proteome</keyword>
<evidence type="ECO:0000256" key="6">
    <source>
        <dbReference type="ARBA" id="ARBA00023004"/>
    </source>
</evidence>
<dbReference type="AlphaFoldDB" id="A0A2G9UYG0"/>
<keyword evidence="3" id="KW-0847">Vitamin C</keyword>
<keyword evidence="5" id="KW-0560">Oxidoreductase</keyword>
<evidence type="ECO:0000259" key="8">
    <source>
        <dbReference type="SMART" id="SM00702"/>
    </source>
</evidence>
<dbReference type="EMBL" id="KZ345159">
    <property type="protein sequence ID" value="PIO75264.1"/>
    <property type="molecule type" value="Genomic_DNA"/>
</dbReference>
<evidence type="ECO:0000256" key="1">
    <source>
        <dbReference type="ARBA" id="ARBA00001961"/>
    </source>
</evidence>
<evidence type="ECO:0000256" key="4">
    <source>
        <dbReference type="ARBA" id="ARBA00022964"/>
    </source>
</evidence>
<dbReference type="SMART" id="SM00702">
    <property type="entry name" value="P4Hc"/>
    <property type="match status" value="1"/>
</dbReference>
<protein>
    <submittedName>
        <fullName evidence="9">Oxidoreductase, 2OG-Fe(II) oxygenase family protein</fullName>
    </submittedName>
</protein>
<keyword evidence="7" id="KW-0732">Signal</keyword>
<feature type="chain" id="PRO_5013950365" evidence="7">
    <location>
        <begin position="19"/>
        <end position="311"/>
    </location>
</feature>
<evidence type="ECO:0000256" key="5">
    <source>
        <dbReference type="ARBA" id="ARBA00023002"/>
    </source>
</evidence>
<evidence type="ECO:0000256" key="7">
    <source>
        <dbReference type="SAM" id="SignalP"/>
    </source>
</evidence>
<evidence type="ECO:0000313" key="10">
    <source>
        <dbReference type="Proteomes" id="UP000230423"/>
    </source>
</evidence>
<dbReference type="InterPro" id="IPR045054">
    <property type="entry name" value="P4HA-like"/>
</dbReference>
<reference evidence="9 10" key="1">
    <citation type="submission" date="2015-09" db="EMBL/GenBank/DDBJ databases">
        <title>Draft genome of the parasitic nematode Teladorsagia circumcincta isolate WARC Sus (inbred).</title>
        <authorList>
            <person name="Mitreva M."/>
        </authorList>
    </citation>
    <scope>NUCLEOTIDE SEQUENCE [LARGE SCALE GENOMIC DNA]</scope>
    <source>
        <strain evidence="9 10">S</strain>
    </source>
</reference>
<keyword evidence="2" id="KW-0479">Metal-binding</keyword>
<dbReference type="GO" id="GO:0005783">
    <property type="term" value="C:endoplasmic reticulum"/>
    <property type="evidence" value="ECO:0007669"/>
    <property type="project" value="TreeGrafter"/>
</dbReference>
<proteinExistence type="predicted"/>
<accession>A0A2G9UYG0</accession>
<gene>
    <name evidence="9" type="ORF">TELCIR_02702</name>
</gene>